<dbReference type="AlphaFoldDB" id="A0A2K1QST3"/>
<dbReference type="OrthoDB" id="5366531at2759"/>
<sequence length="698" mass="79154">MPTEGESFDPLWSGFVKAFLDDACLLKHVLSHAADLKLASGRPFHFLYRQIMDHYIIKDPVGARDLFDHMAQRGLVPEDCISPFIGHLFASTKYPDAVRLFKHMYITGKERSLYERFIDAMKKAKVGPGTMQRWHRFLVKQGDLPSPQVRSSPEVETLLGRRTARSKRLAAGLRASEQKWIAEKQDAQDPFDPDAAFTRERLSSVIGEIHGIKQKSVTDAFCARVFATGGISTGFMIGALAMFGLDTVGPLSLRELAARGETVDRFRDALRALRERKIAVTECVFSRALRKFANEGRQDLFESIIYSDRHPETYEQRDVLERLVEADLLQDRTTDAHALLAILVMSDRNEHNAQWNSLLKAEARNRRRDKVKGIVQEMLLQGQRIRDYTVHAFIEELLPLRRPGKGPQTGSVSTHQDTEALQFVMQLCLAILTSGQNVPLSSWRELMTRYGMTGRMKGLRSLSCKLAEHYLRPSSTDASTLGKSDRQVLDFDVASGVANTKLSLLFNPIMQRAIVAWGFQSAHTQVWLSRRMKDATLSEDERLDKEWLEGIKLLSDLRSIGVNVSVDLVRREVISRLGILYTPGVSTVNSFRALKSRVKGDLSSAVDSIQSTWGANGLFKLPDEVTNASPDERSELLYKHLFRDSGWLRKSQRALAKKWKTHTHVPRRHVRPLDRQFMNLLVHNARSIDHQKTQDEAT</sequence>
<keyword evidence="2" id="KW-1185">Reference proteome</keyword>
<protein>
    <recommendedName>
        <fullName evidence="3">Pentatricopeptide repeat domain-containing protein</fullName>
    </recommendedName>
</protein>
<proteinExistence type="predicted"/>
<evidence type="ECO:0000313" key="1">
    <source>
        <dbReference type="EMBL" id="PNS17990.1"/>
    </source>
</evidence>
<comment type="caution">
    <text evidence="1">The sequence shown here is derived from an EMBL/GenBank/DDBJ whole genome shotgun (WGS) entry which is preliminary data.</text>
</comment>
<dbReference type="Proteomes" id="UP000243797">
    <property type="component" value="Unassembled WGS sequence"/>
</dbReference>
<dbReference type="EMBL" id="NKHZ01000047">
    <property type="protein sequence ID" value="PNS17990.1"/>
    <property type="molecule type" value="Genomic_DNA"/>
</dbReference>
<gene>
    <name evidence="1" type="ORF">CAC42_3949</name>
</gene>
<reference evidence="1 2" key="1">
    <citation type="submission" date="2017-06" db="EMBL/GenBank/DDBJ databases">
        <title>Draft genome sequence of a variant of Elsinoe murrayae.</title>
        <authorList>
            <person name="Cheng Q."/>
        </authorList>
    </citation>
    <scope>NUCLEOTIDE SEQUENCE [LARGE SCALE GENOMIC DNA]</scope>
    <source>
        <strain evidence="1 2">CQ-2017a</strain>
    </source>
</reference>
<accession>A0A2K1QST3</accession>
<dbReference type="STRING" id="2082308.A0A2K1QST3"/>
<evidence type="ECO:0000313" key="2">
    <source>
        <dbReference type="Proteomes" id="UP000243797"/>
    </source>
</evidence>
<evidence type="ECO:0008006" key="3">
    <source>
        <dbReference type="Google" id="ProtNLM"/>
    </source>
</evidence>
<name>A0A2K1QST3_9PEZI</name>
<dbReference type="InParanoid" id="A0A2K1QST3"/>
<organism evidence="1 2">
    <name type="scientific">Sphaceloma murrayae</name>
    <dbReference type="NCBI Taxonomy" id="2082308"/>
    <lineage>
        <taxon>Eukaryota</taxon>
        <taxon>Fungi</taxon>
        <taxon>Dikarya</taxon>
        <taxon>Ascomycota</taxon>
        <taxon>Pezizomycotina</taxon>
        <taxon>Dothideomycetes</taxon>
        <taxon>Dothideomycetidae</taxon>
        <taxon>Myriangiales</taxon>
        <taxon>Elsinoaceae</taxon>
        <taxon>Sphaceloma</taxon>
    </lineage>
</organism>